<dbReference type="EMBL" id="GGEC01066547">
    <property type="protein sequence ID" value="MBX47031.1"/>
    <property type="molecule type" value="Transcribed_RNA"/>
</dbReference>
<accession>A0A2P2NXC9</accession>
<reference evidence="1" key="1">
    <citation type="submission" date="2018-02" db="EMBL/GenBank/DDBJ databases">
        <title>Rhizophora mucronata_Transcriptome.</title>
        <authorList>
            <person name="Meera S.P."/>
            <person name="Sreeshan A."/>
            <person name="Augustine A."/>
        </authorList>
    </citation>
    <scope>NUCLEOTIDE SEQUENCE</scope>
    <source>
        <tissue evidence="1">Leaf</tissue>
    </source>
</reference>
<sequence>MAGTDSDHNLRK</sequence>
<evidence type="ECO:0000313" key="1">
    <source>
        <dbReference type="EMBL" id="MBX47031.1"/>
    </source>
</evidence>
<name>A0A2P2NXC9_RHIMU</name>
<protein>
    <submittedName>
        <fullName evidence="1">Uncharacterized protein</fullName>
    </submittedName>
</protein>
<proteinExistence type="predicted"/>
<organism evidence="1">
    <name type="scientific">Rhizophora mucronata</name>
    <name type="common">Asiatic mangrove</name>
    <dbReference type="NCBI Taxonomy" id="61149"/>
    <lineage>
        <taxon>Eukaryota</taxon>
        <taxon>Viridiplantae</taxon>
        <taxon>Streptophyta</taxon>
        <taxon>Embryophyta</taxon>
        <taxon>Tracheophyta</taxon>
        <taxon>Spermatophyta</taxon>
        <taxon>Magnoliopsida</taxon>
        <taxon>eudicotyledons</taxon>
        <taxon>Gunneridae</taxon>
        <taxon>Pentapetalae</taxon>
        <taxon>rosids</taxon>
        <taxon>fabids</taxon>
        <taxon>Malpighiales</taxon>
        <taxon>Rhizophoraceae</taxon>
        <taxon>Rhizophora</taxon>
    </lineage>
</organism>